<reference evidence="3" key="1">
    <citation type="submission" date="2020-07" db="EMBL/GenBank/DDBJ databases">
        <authorList>
            <person name="Nieuwenhuis M."/>
            <person name="Van De Peppel L.J.J."/>
        </authorList>
    </citation>
    <scope>NUCLEOTIDE SEQUENCE</scope>
    <source>
        <strain evidence="3">AP01</strain>
        <tissue evidence="3">Mycelium</tissue>
    </source>
</reference>
<feature type="signal peptide" evidence="2">
    <location>
        <begin position="1"/>
        <end position="23"/>
    </location>
</feature>
<keyword evidence="4" id="KW-1185">Reference proteome</keyword>
<feature type="compositionally biased region" description="Basic residues" evidence="1">
    <location>
        <begin position="107"/>
        <end position="120"/>
    </location>
</feature>
<dbReference type="AlphaFoldDB" id="A0A9P7KDT5"/>
<organism evidence="3 4">
    <name type="scientific">Asterophora parasitica</name>
    <dbReference type="NCBI Taxonomy" id="117018"/>
    <lineage>
        <taxon>Eukaryota</taxon>
        <taxon>Fungi</taxon>
        <taxon>Dikarya</taxon>
        <taxon>Basidiomycota</taxon>
        <taxon>Agaricomycotina</taxon>
        <taxon>Agaricomycetes</taxon>
        <taxon>Agaricomycetidae</taxon>
        <taxon>Agaricales</taxon>
        <taxon>Tricholomatineae</taxon>
        <taxon>Lyophyllaceae</taxon>
        <taxon>Asterophora</taxon>
    </lineage>
</organism>
<feature type="compositionally biased region" description="Basic and acidic residues" evidence="1">
    <location>
        <begin position="53"/>
        <end position="93"/>
    </location>
</feature>
<comment type="caution">
    <text evidence="3">The sequence shown here is derived from an EMBL/GenBank/DDBJ whole genome shotgun (WGS) entry which is preliminary data.</text>
</comment>
<keyword evidence="2" id="KW-0732">Signal</keyword>
<accession>A0A9P7KDT5</accession>
<gene>
    <name evidence="3" type="ORF">DXG03_004960</name>
</gene>
<feature type="region of interest" description="Disordered" evidence="1">
    <location>
        <begin position="48"/>
        <end position="173"/>
    </location>
</feature>
<evidence type="ECO:0000256" key="1">
    <source>
        <dbReference type="SAM" id="MobiDB-lite"/>
    </source>
</evidence>
<name>A0A9P7KDT5_9AGAR</name>
<proteinExistence type="predicted"/>
<protein>
    <submittedName>
        <fullName evidence="3">Uncharacterized protein</fullName>
    </submittedName>
</protein>
<feature type="chain" id="PRO_5040487063" evidence="2">
    <location>
        <begin position="24"/>
        <end position="173"/>
    </location>
</feature>
<feature type="compositionally biased region" description="Basic and acidic residues" evidence="1">
    <location>
        <begin position="121"/>
        <end position="144"/>
    </location>
</feature>
<dbReference type="EMBL" id="JABCKV010000003">
    <property type="protein sequence ID" value="KAG5648386.1"/>
    <property type="molecule type" value="Genomic_DNA"/>
</dbReference>
<feature type="compositionally biased region" description="Basic residues" evidence="1">
    <location>
        <begin position="146"/>
        <end position="163"/>
    </location>
</feature>
<evidence type="ECO:0000256" key="2">
    <source>
        <dbReference type="SAM" id="SignalP"/>
    </source>
</evidence>
<feature type="compositionally biased region" description="Basic and acidic residues" evidence="1">
    <location>
        <begin position="164"/>
        <end position="173"/>
    </location>
</feature>
<reference evidence="3" key="2">
    <citation type="submission" date="2021-10" db="EMBL/GenBank/DDBJ databases">
        <title>Phylogenomics reveals ancestral predisposition of the termite-cultivated fungus Termitomyces towards a domesticated lifestyle.</title>
        <authorList>
            <person name="Auxier B."/>
            <person name="Grum-Grzhimaylo A."/>
            <person name="Cardenas M.E."/>
            <person name="Lodge J.D."/>
            <person name="Laessoe T."/>
            <person name="Pedersen O."/>
            <person name="Smith M.E."/>
            <person name="Kuyper T.W."/>
            <person name="Franco-Molano E.A."/>
            <person name="Baroni T.J."/>
            <person name="Aanen D.K."/>
        </authorList>
    </citation>
    <scope>NUCLEOTIDE SEQUENCE</scope>
    <source>
        <strain evidence="3">AP01</strain>
        <tissue evidence="3">Mycelium</tissue>
    </source>
</reference>
<evidence type="ECO:0000313" key="4">
    <source>
        <dbReference type="Proteomes" id="UP000775547"/>
    </source>
</evidence>
<sequence length="173" mass="19149">MVFIQPRFVALMGLCFIASLCSAVPSRENAGLVVRASPTDSLTNAISSAFGMNKDKDSGGKGSKDVDSKHSDSPKDDSTESSKDSTDKNKRDNSIPAELHTGDWHSGKHHHRRPHLHGTHGRRDSTLSKKDDSTPAELWREPSKNSHIHKHTHVHKHVHKHVHANNDGRGRGW</sequence>
<dbReference type="Proteomes" id="UP000775547">
    <property type="component" value="Unassembled WGS sequence"/>
</dbReference>
<dbReference type="OrthoDB" id="10654727at2759"/>
<evidence type="ECO:0000313" key="3">
    <source>
        <dbReference type="EMBL" id="KAG5648386.1"/>
    </source>
</evidence>